<reference evidence="2" key="1">
    <citation type="journal article" date="2016" name="Nat. Biotechnol.">
        <title>Sequencing wild and cultivated cassava and related species reveals extensive interspecific hybridization and genetic diversity.</title>
        <authorList>
            <person name="Bredeson J.V."/>
            <person name="Lyons J.B."/>
            <person name="Prochnik S.E."/>
            <person name="Wu G.A."/>
            <person name="Ha C.M."/>
            <person name="Edsinger-Gonzales E."/>
            <person name="Grimwood J."/>
            <person name="Schmutz J."/>
            <person name="Rabbi I.Y."/>
            <person name="Egesi C."/>
            <person name="Nauluvula P."/>
            <person name="Lebot V."/>
            <person name="Ndunguru J."/>
            <person name="Mkamilo G."/>
            <person name="Bart R.S."/>
            <person name="Setter T.L."/>
            <person name="Gleadow R.M."/>
            <person name="Kulakow P."/>
            <person name="Ferguson M.E."/>
            <person name="Rounsley S."/>
            <person name="Rokhsar D.S."/>
        </authorList>
    </citation>
    <scope>NUCLEOTIDE SEQUENCE [LARGE SCALE GENOMIC DNA]</scope>
    <source>
        <strain evidence="2">cv. AM560-2</strain>
    </source>
</reference>
<accession>A0ACB7G0R8</accession>
<protein>
    <submittedName>
        <fullName evidence="1">Uncharacterized protein</fullName>
    </submittedName>
</protein>
<evidence type="ECO:0000313" key="2">
    <source>
        <dbReference type="Proteomes" id="UP000091857"/>
    </source>
</evidence>
<comment type="caution">
    <text evidence="1">The sequence shown here is derived from an EMBL/GenBank/DDBJ whole genome shotgun (WGS) entry which is preliminary data.</text>
</comment>
<sequence>MFKVRLLDAAQMWGEFHEAIVNYDDTSRRLGILLEQMHATEDASDYLWYTFRFQQEASDAGAVLNVKSLGHVLRAFVNGQASGCVQGSKKNPEFNLQSNVSLNAGVNNVPLLSVMVGLPVISKSHASPNFTFQKLFIQLWFKGFGSTFGESGGRNKDGDDSR</sequence>
<dbReference type="Proteomes" id="UP000091857">
    <property type="component" value="Chromosome 18"/>
</dbReference>
<keyword evidence="2" id="KW-1185">Reference proteome</keyword>
<gene>
    <name evidence="1" type="ORF">MANES_18G106950v8</name>
</gene>
<proteinExistence type="predicted"/>
<organism evidence="1 2">
    <name type="scientific">Manihot esculenta</name>
    <name type="common">Cassava</name>
    <name type="synonym">Jatropha manihot</name>
    <dbReference type="NCBI Taxonomy" id="3983"/>
    <lineage>
        <taxon>Eukaryota</taxon>
        <taxon>Viridiplantae</taxon>
        <taxon>Streptophyta</taxon>
        <taxon>Embryophyta</taxon>
        <taxon>Tracheophyta</taxon>
        <taxon>Spermatophyta</taxon>
        <taxon>Magnoliopsida</taxon>
        <taxon>eudicotyledons</taxon>
        <taxon>Gunneridae</taxon>
        <taxon>Pentapetalae</taxon>
        <taxon>rosids</taxon>
        <taxon>fabids</taxon>
        <taxon>Malpighiales</taxon>
        <taxon>Euphorbiaceae</taxon>
        <taxon>Crotonoideae</taxon>
        <taxon>Manihoteae</taxon>
        <taxon>Manihot</taxon>
    </lineage>
</organism>
<name>A0ACB7G0R8_MANES</name>
<evidence type="ECO:0000313" key="1">
    <source>
        <dbReference type="EMBL" id="KAG8633459.1"/>
    </source>
</evidence>
<dbReference type="EMBL" id="CM004404">
    <property type="protein sequence ID" value="KAG8633459.1"/>
    <property type="molecule type" value="Genomic_DNA"/>
</dbReference>